<evidence type="ECO:0000256" key="6">
    <source>
        <dbReference type="SAM" id="Phobius"/>
    </source>
</evidence>
<dbReference type="PANTHER" id="PTHR32001">
    <property type="entry name" value="KERATINOCYTE-ASSOCIATED PROTEIN 2"/>
    <property type="match status" value="1"/>
</dbReference>
<gene>
    <name evidence="7" type="ORF">HHI36_022924</name>
</gene>
<comment type="caution">
    <text evidence="7">The sequence shown here is derived from an EMBL/GenBank/DDBJ whole genome shotgun (WGS) entry which is preliminary data.</text>
</comment>
<keyword evidence="5 6" id="KW-0472">Membrane</keyword>
<keyword evidence="4 6" id="KW-1133">Transmembrane helix</keyword>
<evidence type="ECO:0000256" key="3">
    <source>
        <dbReference type="ARBA" id="ARBA00022692"/>
    </source>
</evidence>
<feature type="transmembrane region" description="Helical" evidence="6">
    <location>
        <begin position="6"/>
        <end position="26"/>
    </location>
</feature>
<accession>A0ABD2PEU7</accession>
<evidence type="ECO:0000256" key="4">
    <source>
        <dbReference type="ARBA" id="ARBA00022989"/>
    </source>
</evidence>
<keyword evidence="3 6" id="KW-0812">Transmembrane</keyword>
<evidence type="ECO:0000313" key="8">
    <source>
        <dbReference type="Proteomes" id="UP001516400"/>
    </source>
</evidence>
<dbReference type="Pfam" id="PF09775">
    <property type="entry name" value="Keratin_assoc"/>
    <property type="match status" value="1"/>
</dbReference>
<name>A0ABD2PEU7_9CUCU</name>
<evidence type="ECO:0008006" key="9">
    <source>
        <dbReference type="Google" id="ProtNLM"/>
    </source>
</evidence>
<dbReference type="InterPro" id="IPR018614">
    <property type="entry name" value="KRTCAP2"/>
</dbReference>
<comment type="similarity">
    <text evidence="2">Belongs to the KRTCAP2 family.</text>
</comment>
<feature type="transmembrane region" description="Helical" evidence="6">
    <location>
        <begin position="78"/>
        <end position="108"/>
    </location>
</feature>
<dbReference type="GO" id="GO:0016020">
    <property type="term" value="C:membrane"/>
    <property type="evidence" value="ECO:0007669"/>
    <property type="project" value="UniProtKB-SubCell"/>
</dbReference>
<organism evidence="7 8">
    <name type="scientific">Cryptolaemus montrouzieri</name>
    <dbReference type="NCBI Taxonomy" id="559131"/>
    <lineage>
        <taxon>Eukaryota</taxon>
        <taxon>Metazoa</taxon>
        <taxon>Ecdysozoa</taxon>
        <taxon>Arthropoda</taxon>
        <taxon>Hexapoda</taxon>
        <taxon>Insecta</taxon>
        <taxon>Pterygota</taxon>
        <taxon>Neoptera</taxon>
        <taxon>Endopterygota</taxon>
        <taxon>Coleoptera</taxon>
        <taxon>Polyphaga</taxon>
        <taxon>Cucujiformia</taxon>
        <taxon>Coccinelloidea</taxon>
        <taxon>Coccinellidae</taxon>
        <taxon>Scymninae</taxon>
        <taxon>Scymnini</taxon>
        <taxon>Cryptolaemus</taxon>
    </lineage>
</organism>
<dbReference type="PANTHER" id="PTHR32001:SF1">
    <property type="entry name" value="KERATINOCYTE-ASSOCIATED PROTEIN 2"/>
    <property type="match status" value="1"/>
</dbReference>
<evidence type="ECO:0000256" key="1">
    <source>
        <dbReference type="ARBA" id="ARBA00004141"/>
    </source>
</evidence>
<evidence type="ECO:0000256" key="5">
    <source>
        <dbReference type="ARBA" id="ARBA00023136"/>
    </source>
</evidence>
<protein>
    <recommendedName>
        <fullName evidence="9">Dolichyl-diphosphooligosaccharide--protein glycosyltransferase subunit KCP2</fullName>
    </recommendedName>
</protein>
<feature type="transmembrane region" description="Helical" evidence="6">
    <location>
        <begin position="38"/>
        <end position="58"/>
    </location>
</feature>
<evidence type="ECO:0000313" key="7">
    <source>
        <dbReference type="EMBL" id="KAL3289507.1"/>
    </source>
</evidence>
<keyword evidence="8" id="KW-1185">Reference proteome</keyword>
<sequence>MSVSTGVSFILATISAVLIFSGMQMYKPWLNSSQIHTIFGGYLGSLFFTFSLTAIGNLESCIFGKTFQVKIFPEALSSILLAVLASGMIHRVCATTCLLISGCALYYINKYSQKVYAVQNTPVITQTSRKKRN</sequence>
<dbReference type="EMBL" id="JABFTP020000186">
    <property type="protein sequence ID" value="KAL3289507.1"/>
    <property type="molecule type" value="Genomic_DNA"/>
</dbReference>
<comment type="subcellular location">
    <subcellularLocation>
        <location evidence="1">Membrane</location>
        <topology evidence="1">Multi-pass membrane protein</topology>
    </subcellularLocation>
</comment>
<evidence type="ECO:0000256" key="2">
    <source>
        <dbReference type="ARBA" id="ARBA00007279"/>
    </source>
</evidence>
<reference evidence="7 8" key="1">
    <citation type="journal article" date="2021" name="BMC Biol.">
        <title>Horizontally acquired antibacterial genes associated with adaptive radiation of ladybird beetles.</title>
        <authorList>
            <person name="Li H.S."/>
            <person name="Tang X.F."/>
            <person name="Huang Y.H."/>
            <person name="Xu Z.Y."/>
            <person name="Chen M.L."/>
            <person name="Du X.Y."/>
            <person name="Qiu B.Y."/>
            <person name="Chen P.T."/>
            <person name="Zhang W."/>
            <person name="Slipinski A."/>
            <person name="Escalona H.E."/>
            <person name="Waterhouse R.M."/>
            <person name="Zwick A."/>
            <person name="Pang H."/>
        </authorList>
    </citation>
    <scope>NUCLEOTIDE SEQUENCE [LARGE SCALE GENOMIC DNA]</scope>
    <source>
        <strain evidence="7">SYSU2018</strain>
    </source>
</reference>
<dbReference type="AlphaFoldDB" id="A0ABD2PEU7"/>
<proteinExistence type="inferred from homology"/>
<dbReference type="Proteomes" id="UP001516400">
    <property type="component" value="Unassembled WGS sequence"/>
</dbReference>